<dbReference type="InterPro" id="IPR041664">
    <property type="entry name" value="AAA_16"/>
</dbReference>
<gene>
    <name evidence="6" type="ORF">Athai_47240</name>
</gene>
<evidence type="ECO:0008006" key="8">
    <source>
        <dbReference type="Google" id="ProtNLM"/>
    </source>
</evidence>
<keyword evidence="2" id="KW-0238">DNA-binding</keyword>
<feature type="domain" description="Bacterial transcriptional activator" evidence="5">
    <location>
        <begin position="788"/>
        <end position="912"/>
    </location>
</feature>
<dbReference type="SMART" id="SM01043">
    <property type="entry name" value="BTAD"/>
    <property type="match status" value="1"/>
</dbReference>
<organism evidence="6 7">
    <name type="scientific">Actinocatenispora thailandica</name>
    <dbReference type="NCBI Taxonomy" id="227318"/>
    <lineage>
        <taxon>Bacteria</taxon>
        <taxon>Bacillati</taxon>
        <taxon>Actinomycetota</taxon>
        <taxon>Actinomycetes</taxon>
        <taxon>Micromonosporales</taxon>
        <taxon>Micromonosporaceae</taxon>
        <taxon>Actinocatenispora</taxon>
    </lineage>
</organism>
<dbReference type="InterPro" id="IPR011990">
    <property type="entry name" value="TPR-like_helical_dom_sf"/>
</dbReference>
<dbReference type="Gene3D" id="1.10.10.10">
    <property type="entry name" value="Winged helix-like DNA-binding domain superfamily/Winged helix DNA-binding domain"/>
    <property type="match status" value="1"/>
</dbReference>
<dbReference type="InterPro" id="IPR036388">
    <property type="entry name" value="WH-like_DNA-bd_sf"/>
</dbReference>
<dbReference type="GO" id="GO:0000160">
    <property type="term" value="P:phosphorelay signal transduction system"/>
    <property type="evidence" value="ECO:0007669"/>
    <property type="project" value="InterPro"/>
</dbReference>
<dbReference type="Proteomes" id="UP000611640">
    <property type="component" value="Chromosome"/>
</dbReference>
<dbReference type="CDD" id="cd00009">
    <property type="entry name" value="AAA"/>
    <property type="match status" value="1"/>
</dbReference>
<comment type="similarity">
    <text evidence="1">Belongs to the AfsR/DnrI/RedD regulatory family.</text>
</comment>
<dbReference type="InterPro" id="IPR027417">
    <property type="entry name" value="P-loop_NTPase"/>
</dbReference>
<dbReference type="PANTHER" id="PTHR35807:SF2">
    <property type="entry name" value="TRANSCRIPTIONAL ACTIVATOR DOMAIN"/>
    <property type="match status" value="1"/>
</dbReference>
<evidence type="ECO:0000256" key="2">
    <source>
        <dbReference type="ARBA" id="ARBA00023125"/>
    </source>
</evidence>
<dbReference type="SMART" id="SM00862">
    <property type="entry name" value="Trans_reg_C"/>
    <property type="match status" value="1"/>
</dbReference>
<dbReference type="Pfam" id="PF03704">
    <property type="entry name" value="BTAD"/>
    <property type="match status" value="1"/>
</dbReference>
<feature type="domain" description="OmpR/PhoB-type" evidence="4">
    <location>
        <begin position="699"/>
        <end position="780"/>
    </location>
</feature>
<dbReference type="SUPFAM" id="SSF52540">
    <property type="entry name" value="P-loop containing nucleoside triphosphate hydrolases"/>
    <property type="match status" value="1"/>
</dbReference>
<name>A0A7R7HZ41_9ACTN</name>
<dbReference type="InterPro" id="IPR051677">
    <property type="entry name" value="AfsR-DnrI-RedD_regulator"/>
</dbReference>
<dbReference type="GO" id="GO:0006355">
    <property type="term" value="P:regulation of DNA-templated transcription"/>
    <property type="evidence" value="ECO:0007669"/>
    <property type="project" value="InterPro"/>
</dbReference>
<dbReference type="Gene3D" id="1.25.40.10">
    <property type="entry name" value="Tetratricopeptide repeat domain"/>
    <property type="match status" value="1"/>
</dbReference>
<dbReference type="Pfam" id="PF13191">
    <property type="entry name" value="AAA_16"/>
    <property type="match status" value="1"/>
</dbReference>
<keyword evidence="7" id="KW-1185">Reference proteome</keyword>
<feature type="compositionally biased region" description="Low complexity" evidence="3">
    <location>
        <begin position="347"/>
        <end position="362"/>
    </location>
</feature>
<dbReference type="GO" id="GO:0003677">
    <property type="term" value="F:DNA binding"/>
    <property type="evidence" value="ECO:0007669"/>
    <property type="project" value="UniProtKB-KW"/>
</dbReference>
<feature type="region of interest" description="Disordered" evidence="3">
    <location>
        <begin position="347"/>
        <end position="370"/>
    </location>
</feature>
<protein>
    <recommendedName>
        <fullName evidence="8">OmpR/PhoB-type domain-containing protein</fullName>
    </recommendedName>
</protein>
<evidence type="ECO:0000256" key="3">
    <source>
        <dbReference type="SAM" id="MobiDB-lite"/>
    </source>
</evidence>
<dbReference type="InterPro" id="IPR016032">
    <property type="entry name" value="Sig_transdc_resp-reg_C-effctor"/>
</dbReference>
<accession>A0A7R7HZ41</accession>
<evidence type="ECO:0000313" key="7">
    <source>
        <dbReference type="Proteomes" id="UP000611640"/>
    </source>
</evidence>
<dbReference type="SUPFAM" id="SSF46894">
    <property type="entry name" value="C-terminal effector domain of the bipartite response regulators"/>
    <property type="match status" value="1"/>
</dbReference>
<proteinExistence type="inferred from homology"/>
<dbReference type="SUPFAM" id="SSF48452">
    <property type="entry name" value="TPR-like"/>
    <property type="match status" value="1"/>
</dbReference>
<sequence length="921" mass="99701">MHGNARAPGMRTGSAEPWELRRDRLLGAAYEAVVSSVVITGEPGAGKTTLLSQFARTLLMRGFEVCWGVVDRSAATNRLAVVSSTPARDLTGSRRRRSLSTEYLATLAENTAKPLAIVVDDVHLLTPGAQTAVSELIHRLPATVRFLLAGQFGAVECIGDLRMMRETTVLGTRELRFRRHEVEQLFRDVYAEPLSKAEVHEVAWRTEGWIAAIHTFHSITAGRSGADRLRVLPTLASADGPLREFLAAKVMASLTDDVRSLLVGSSPLPVLHPTVCDQLLDRRDSDAVLRWLAGRNFFITRLDSPAAGYRVPPLVRSYLQAELTELIGTEGFSDRCRQVGRLLAESGLAGAEPESSGSASEPDAGMRRASAVELQAEPAAGEPRPDAWRRVAAAHGNLDRGRLAAALADYDAALAELPEGPARRACMVERQLVHAWASPDPVRTPLVDEHWARMLREALRERPARVAELADAADTADGGHALVGGVAELLCGNQERARVRLDRASRSATPVIRQLAQLLRTAIDRSVQPPGRGPTDPVAEPAPTEPLWLCRLDRAARALSGDAELLERAERLALECAETGDRWGALLARLAVVIGRGAAGQLRHRSLLSCIEEAMALGAGVIAAWARVALARDAAQRGRPEAARLRVEADAAAASVGIPLGMVVPASTKPLTPPSAAWSARSPAVSIRCFGRYELSSGGQPLRWQALRPRVRSVLRLISLRAGHDVPVETLHEAFWPQVSVESARRNVHVAVSMIRSILEPGRDRAQRSMLERRGDAYHLTLPRGSDHDVQRFGAAMAAWRRQRTSGPAAAVGPLRAAVAAYTGELLPEDGAAEWLVEQRRSLRAEAVTAATALAAALSLLSEQDGVVEAAQHALRIDRFHDPAWRLLIEGYERAGDSAAARRARTEYTEMLIDLGIDPID</sequence>
<evidence type="ECO:0000259" key="4">
    <source>
        <dbReference type="SMART" id="SM00862"/>
    </source>
</evidence>
<dbReference type="EMBL" id="AP023355">
    <property type="protein sequence ID" value="BCJ37221.1"/>
    <property type="molecule type" value="Genomic_DNA"/>
</dbReference>
<reference evidence="6 7" key="1">
    <citation type="submission" date="2020-08" db="EMBL/GenBank/DDBJ databases">
        <title>Whole genome shotgun sequence of Actinocatenispora thailandica NBRC 105041.</title>
        <authorList>
            <person name="Komaki H."/>
            <person name="Tamura T."/>
        </authorList>
    </citation>
    <scope>NUCLEOTIDE SEQUENCE [LARGE SCALE GENOMIC DNA]</scope>
    <source>
        <strain evidence="6 7">NBRC 105041</strain>
    </source>
</reference>
<evidence type="ECO:0000313" key="6">
    <source>
        <dbReference type="EMBL" id="BCJ37221.1"/>
    </source>
</evidence>
<dbReference type="InterPro" id="IPR005158">
    <property type="entry name" value="BTAD"/>
</dbReference>
<dbReference type="Pfam" id="PF25873">
    <property type="entry name" value="WHD_MalT"/>
    <property type="match status" value="1"/>
</dbReference>
<dbReference type="AlphaFoldDB" id="A0A7R7HZ41"/>
<dbReference type="KEGG" id="atl:Athai_47240"/>
<dbReference type="PANTHER" id="PTHR35807">
    <property type="entry name" value="TRANSCRIPTIONAL REGULATOR REDD-RELATED"/>
    <property type="match status" value="1"/>
</dbReference>
<dbReference type="Gene3D" id="3.40.50.300">
    <property type="entry name" value="P-loop containing nucleotide triphosphate hydrolases"/>
    <property type="match status" value="1"/>
</dbReference>
<dbReference type="InterPro" id="IPR059106">
    <property type="entry name" value="WHD_MalT"/>
</dbReference>
<evidence type="ECO:0000256" key="1">
    <source>
        <dbReference type="ARBA" id="ARBA00005820"/>
    </source>
</evidence>
<evidence type="ECO:0000259" key="5">
    <source>
        <dbReference type="SMART" id="SM01043"/>
    </source>
</evidence>
<dbReference type="InterPro" id="IPR001867">
    <property type="entry name" value="OmpR/PhoB-type_DNA-bd"/>
</dbReference>